<dbReference type="SUPFAM" id="SSF53328">
    <property type="entry name" value="Formyltransferase"/>
    <property type="match status" value="1"/>
</dbReference>
<reference evidence="7 8" key="1">
    <citation type="submission" date="2018-01" db="EMBL/GenBank/DDBJ databases">
        <title>The whole genome sequencing and assembly of Paenibacillus chitinolyticus KCCM 41400 strain.</title>
        <authorList>
            <person name="Kim J.-Y."/>
            <person name="Park M.-K."/>
            <person name="Lee Y.-J."/>
            <person name="Yi H."/>
            <person name="Bahn Y.-S."/>
            <person name="Kim J.F."/>
            <person name="Lee D.-W."/>
        </authorList>
    </citation>
    <scope>NUCLEOTIDE SEQUENCE [LARGE SCALE GENOMIC DNA]</scope>
    <source>
        <strain evidence="7 8">KCCM 41400</strain>
    </source>
</reference>
<dbReference type="InterPro" id="IPR004607">
    <property type="entry name" value="GART"/>
</dbReference>
<dbReference type="InterPro" id="IPR036477">
    <property type="entry name" value="Formyl_transf_N_sf"/>
</dbReference>
<proteinExistence type="inferred from homology"/>
<dbReference type="NCBIfam" id="TIGR00639">
    <property type="entry name" value="PurN"/>
    <property type="match status" value="1"/>
</dbReference>
<dbReference type="GO" id="GO:0005829">
    <property type="term" value="C:cytosol"/>
    <property type="evidence" value="ECO:0007669"/>
    <property type="project" value="TreeGrafter"/>
</dbReference>
<evidence type="ECO:0000313" key="8">
    <source>
        <dbReference type="Proteomes" id="UP000288943"/>
    </source>
</evidence>
<gene>
    <name evidence="4 6" type="primary">purN</name>
    <name evidence="6" type="ORF">M5X16_24775</name>
    <name evidence="7" type="ORF">PC41400_27330</name>
</gene>
<dbReference type="Proteomes" id="UP001527202">
    <property type="component" value="Unassembled WGS sequence"/>
</dbReference>
<dbReference type="EMBL" id="JAMDMJ010000037">
    <property type="protein sequence ID" value="MCY9598976.1"/>
    <property type="molecule type" value="Genomic_DNA"/>
</dbReference>
<dbReference type="EC" id="2.1.2.2" evidence="4"/>
<dbReference type="CDD" id="cd08645">
    <property type="entry name" value="FMT_core_GART"/>
    <property type="match status" value="1"/>
</dbReference>
<comment type="similarity">
    <text evidence="4">Belongs to the GART family.</text>
</comment>
<dbReference type="RefSeq" id="WP_042234838.1">
    <property type="nucleotide sequence ID" value="NZ_CP026520.1"/>
</dbReference>
<dbReference type="PANTHER" id="PTHR43369">
    <property type="entry name" value="PHOSPHORIBOSYLGLYCINAMIDE FORMYLTRANSFERASE"/>
    <property type="match status" value="1"/>
</dbReference>
<feature type="binding site" evidence="4">
    <location>
        <position position="67"/>
    </location>
    <ligand>
        <name>(6R)-10-formyltetrahydrofolate</name>
        <dbReference type="ChEBI" id="CHEBI:195366"/>
    </ligand>
</feature>
<comment type="catalytic activity">
    <reaction evidence="4">
        <text>N(1)-(5-phospho-beta-D-ribosyl)glycinamide + (6R)-10-formyltetrahydrofolate = N(2)-formyl-N(1)-(5-phospho-beta-D-ribosyl)glycinamide + (6S)-5,6,7,8-tetrahydrofolate + H(+)</text>
        <dbReference type="Rhea" id="RHEA:15053"/>
        <dbReference type="ChEBI" id="CHEBI:15378"/>
        <dbReference type="ChEBI" id="CHEBI:57453"/>
        <dbReference type="ChEBI" id="CHEBI:143788"/>
        <dbReference type="ChEBI" id="CHEBI:147286"/>
        <dbReference type="ChEBI" id="CHEBI:195366"/>
        <dbReference type="EC" id="2.1.2.2"/>
    </reaction>
</comment>
<dbReference type="GeneID" id="95378504"/>
<reference evidence="6 9" key="2">
    <citation type="submission" date="2022-05" db="EMBL/GenBank/DDBJ databases">
        <title>Genome Sequencing of Bee-Associated Microbes.</title>
        <authorList>
            <person name="Dunlap C."/>
        </authorList>
    </citation>
    <scope>NUCLEOTIDE SEQUENCE [LARGE SCALE GENOMIC DNA]</scope>
    <source>
        <strain evidence="6 9">NRRL B-23120</strain>
    </source>
</reference>
<feature type="domain" description="Formyl transferase N-terminal" evidence="5">
    <location>
        <begin position="5"/>
        <end position="184"/>
    </location>
</feature>
<dbReference type="PANTHER" id="PTHR43369:SF2">
    <property type="entry name" value="PHOSPHORIBOSYLGLYCINAMIDE FORMYLTRANSFERASE"/>
    <property type="match status" value="1"/>
</dbReference>
<dbReference type="Proteomes" id="UP000288943">
    <property type="component" value="Chromosome"/>
</dbReference>
<dbReference type="UniPathway" id="UPA00074">
    <property type="reaction ID" value="UER00126"/>
</dbReference>
<comment type="function">
    <text evidence="4">Catalyzes the transfer of a formyl group from 10-formyltetrahydrofolate to 5-phospho-ribosyl-glycinamide (GAR), producing 5-phospho-ribosyl-N-formylglycinamide (FGAR) and tetrahydrofolate.</text>
</comment>
<evidence type="ECO:0000313" key="7">
    <source>
        <dbReference type="EMBL" id="QAV21182.1"/>
    </source>
</evidence>
<dbReference type="Pfam" id="PF00551">
    <property type="entry name" value="Formyl_trans_N"/>
    <property type="match status" value="1"/>
</dbReference>
<sequence length="211" mass="23042">MGQLRIAVFASGSGSNFQAVADAVRGGRLEAELALLVSDRPQSKVVERAKQAEVPVFAFSPKAYDSREAYETEILQLLREKEIDLIVLAGYMRILTPVLVEPFYGRMINVHPSLLPAFPGIKGIAQALEYGVKVTGVTVHYVDGGLDSGPIIAQRALEIREDDTVESLTERVHAAEHELLPLAIGWIAEDRVTLEGRLVRISEPQTAKAAE</sequence>
<feature type="binding site" evidence="4">
    <location>
        <position position="109"/>
    </location>
    <ligand>
        <name>(6R)-10-formyltetrahydrofolate</name>
        <dbReference type="ChEBI" id="CHEBI:195366"/>
    </ligand>
</feature>
<dbReference type="Gene3D" id="3.40.50.170">
    <property type="entry name" value="Formyl transferase, N-terminal domain"/>
    <property type="match status" value="1"/>
</dbReference>
<evidence type="ECO:0000313" key="9">
    <source>
        <dbReference type="Proteomes" id="UP001527202"/>
    </source>
</evidence>
<evidence type="ECO:0000256" key="3">
    <source>
        <dbReference type="ARBA" id="ARBA00022755"/>
    </source>
</evidence>
<keyword evidence="9" id="KW-1185">Reference proteome</keyword>
<dbReference type="GO" id="GO:0004644">
    <property type="term" value="F:phosphoribosylglycinamide formyltransferase activity"/>
    <property type="evidence" value="ECO:0007669"/>
    <property type="project" value="UniProtKB-UniRule"/>
</dbReference>
<feature type="binding site" evidence="4">
    <location>
        <begin position="92"/>
        <end position="95"/>
    </location>
    <ligand>
        <name>(6R)-10-formyltetrahydrofolate</name>
        <dbReference type="ChEBI" id="CHEBI:195366"/>
    </ligand>
</feature>
<dbReference type="HAMAP" id="MF_01930">
    <property type="entry name" value="PurN"/>
    <property type="match status" value="1"/>
</dbReference>
<evidence type="ECO:0000256" key="4">
    <source>
        <dbReference type="HAMAP-Rule" id="MF_01930"/>
    </source>
</evidence>
<keyword evidence="3 4" id="KW-0658">Purine biosynthesis</keyword>
<evidence type="ECO:0000256" key="2">
    <source>
        <dbReference type="ARBA" id="ARBA00022679"/>
    </source>
</evidence>
<feature type="active site" description="Proton donor" evidence="4">
    <location>
        <position position="111"/>
    </location>
</feature>
<dbReference type="KEGG" id="pchi:PC41400_27330"/>
<dbReference type="InterPro" id="IPR002376">
    <property type="entry name" value="Formyl_transf_N"/>
</dbReference>
<evidence type="ECO:0000259" key="5">
    <source>
        <dbReference type="Pfam" id="PF00551"/>
    </source>
</evidence>
<organism evidence="7 8">
    <name type="scientific">Paenibacillus chitinolyticus</name>
    <dbReference type="NCBI Taxonomy" id="79263"/>
    <lineage>
        <taxon>Bacteria</taxon>
        <taxon>Bacillati</taxon>
        <taxon>Bacillota</taxon>
        <taxon>Bacilli</taxon>
        <taxon>Bacillales</taxon>
        <taxon>Paenibacillaceae</taxon>
        <taxon>Paenibacillus</taxon>
    </lineage>
</organism>
<dbReference type="AlphaFoldDB" id="A0A410X3I6"/>
<dbReference type="EMBL" id="CP026520">
    <property type="protein sequence ID" value="QAV21182.1"/>
    <property type="molecule type" value="Genomic_DNA"/>
</dbReference>
<name>A0A410X3I6_9BACL</name>
<dbReference type="OrthoDB" id="9806170at2"/>
<comment type="pathway">
    <text evidence="1 4">Purine metabolism; IMP biosynthesis via de novo pathway; N(2)-formyl-N(1)-(5-phospho-D-ribosyl)glycinamide from N(1)-(5-phospho-D-ribosyl)glycinamide (10-formyl THF route): step 1/1.</text>
</comment>
<dbReference type="FunFam" id="3.40.50.170:FF:000007">
    <property type="entry name" value="Phosphoribosylglycinamide formyltransferase"/>
    <property type="match status" value="1"/>
</dbReference>
<evidence type="ECO:0000313" key="6">
    <source>
        <dbReference type="EMBL" id="MCY9598976.1"/>
    </source>
</evidence>
<protein>
    <recommendedName>
        <fullName evidence="4">Phosphoribosylglycinamide formyltransferase</fullName>
        <ecNumber evidence="4">2.1.2.2</ecNumber>
    </recommendedName>
    <alternativeName>
        <fullName evidence="4">5'-phosphoribosylglycinamide transformylase</fullName>
    </alternativeName>
    <alternativeName>
        <fullName evidence="4">GAR transformylase</fullName>
        <shortName evidence="4">GART</shortName>
    </alternativeName>
</protein>
<dbReference type="GO" id="GO:0006189">
    <property type="term" value="P:'de novo' IMP biosynthetic process"/>
    <property type="evidence" value="ECO:0007669"/>
    <property type="project" value="UniProtKB-UniRule"/>
</dbReference>
<evidence type="ECO:0000256" key="1">
    <source>
        <dbReference type="ARBA" id="ARBA00005054"/>
    </source>
</evidence>
<accession>A0A410X3I6</accession>
<feature type="site" description="Raises pKa of active site His" evidence="4">
    <location>
        <position position="147"/>
    </location>
</feature>
<keyword evidence="2 4" id="KW-0808">Transferase</keyword>
<feature type="binding site" evidence="4">
    <location>
        <begin position="14"/>
        <end position="16"/>
    </location>
    <ligand>
        <name>N(1)-(5-phospho-beta-D-ribosyl)glycinamide</name>
        <dbReference type="ChEBI" id="CHEBI:143788"/>
    </ligand>
</feature>